<protein>
    <recommendedName>
        <fullName evidence="2">Signal transduction histidine kinase internal region domain-containing protein</fullName>
    </recommendedName>
</protein>
<dbReference type="InterPro" id="IPR036890">
    <property type="entry name" value="HATPase_C_sf"/>
</dbReference>
<evidence type="ECO:0000256" key="1">
    <source>
        <dbReference type="SAM" id="Phobius"/>
    </source>
</evidence>
<sequence length="381" mass="42642">MQQAPSSRDHPAHLALDWTQWVWPGPRRVFSEEELARAGQQPWPVSIDLYVLSNVLVLLAINVPELPRQWAGWISAGVLAVLALVLGLARTLWRRPSRRRLNLISYAAVLAFVLATLPISHPELASPEWIARLKAHREAVTFLAMFGMSAFLVTYTSFLFLTVMRAQQIEARLRELDEQAHALKLARRLASAQMQPHFLFNTLASVQHWVDTQDPRAGSTLRAFTQYLRATLPMFERESLSLAEELQIVRSYLEVMQARLGERLRWALEIEPGLDEVVVPPGLLLTLAENAIGHGIEPALRGGRVVVRAWRQDQQVMLEVEDDGMGLNSVEPVERLGLSNSRDRLRQLHGEQARLSLLPRAPGALAQVQIPWAAAAGVPAA</sequence>
<keyword evidence="4" id="KW-1185">Reference proteome</keyword>
<feature type="transmembrane region" description="Helical" evidence="1">
    <location>
        <begin position="101"/>
        <end position="119"/>
    </location>
</feature>
<evidence type="ECO:0000259" key="2">
    <source>
        <dbReference type="Pfam" id="PF06580"/>
    </source>
</evidence>
<dbReference type="SUPFAM" id="SSF55874">
    <property type="entry name" value="ATPase domain of HSP90 chaperone/DNA topoisomerase II/histidine kinase"/>
    <property type="match status" value="1"/>
</dbReference>
<dbReference type="Pfam" id="PF06580">
    <property type="entry name" value="His_kinase"/>
    <property type="match status" value="1"/>
</dbReference>
<dbReference type="GO" id="GO:0000155">
    <property type="term" value="F:phosphorelay sensor kinase activity"/>
    <property type="evidence" value="ECO:0007669"/>
    <property type="project" value="InterPro"/>
</dbReference>
<keyword evidence="1" id="KW-0472">Membrane</keyword>
<organism evidence="3 4">
    <name type="scientific">Kinneretia aquatilis</name>
    <dbReference type="NCBI Taxonomy" id="2070761"/>
    <lineage>
        <taxon>Bacteria</taxon>
        <taxon>Pseudomonadati</taxon>
        <taxon>Pseudomonadota</taxon>
        <taxon>Betaproteobacteria</taxon>
        <taxon>Burkholderiales</taxon>
        <taxon>Sphaerotilaceae</taxon>
        <taxon>Roseateles</taxon>
    </lineage>
</organism>
<dbReference type="SUPFAM" id="SSF103473">
    <property type="entry name" value="MFS general substrate transporter"/>
    <property type="match status" value="1"/>
</dbReference>
<dbReference type="PANTHER" id="PTHR34220">
    <property type="entry name" value="SENSOR HISTIDINE KINASE YPDA"/>
    <property type="match status" value="1"/>
</dbReference>
<dbReference type="PANTHER" id="PTHR34220:SF9">
    <property type="entry name" value="SIGNAL TRANSDUCTION HISTIDINE KINASE INTERNAL REGION DOMAIN-CONTAINING PROTEIN"/>
    <property type="match status" value="1"/>
</dbReference>
<dbReference type="Gene3D" id="3.30.565.10">
    <property type="entry name" value="Histidine kinase-like ATPase, C-terminal domain"/>
    <property type="match status" value="1"/>
</dbReference>
<dbReference type="OrthoDB" id="9148785at2"/>
<feature type="domain" description="Signal transduction histidine kinase internal region" evidence="2">
    <location>
        <begin position="191"/>
        <end position="264"/>
    </location>
</feature>
<gene>
    <name evidence="3" type="ORF">C1O66_14380</name>
</gene>
<evidence type="ECO:0000313" key="4">
    <source>
        <dbReference type="Proteomes" id="UP000235916"/>
    </source>
</evidence>
<evidence type="ECO:0000313" key="3">
    <source>
        <dbReference type="EMBL" id="PND38595.1"/>
    </source>
</evidence>
<feature type="transmembrane region" description="Helical" evidence="1">
    <location>
        <begin position="70"/>
        <end position="89"/>
    </location>
</feature>
<dbReference type="GO" id="GO:0016020">
    <property type="term" value="C:membrane"/>
    <property type="evidence" value="ECO:0007669"/>
    <property type="project" value="InterPro"/>
</dbReference>
<accession>A0A2N8KYQ8</accession>
<dbReference type="InterPro" id="IPR036259">
    <property type="entry name" value="MFS_trans_sf"/>
</dbReference>
<dbReference type="InterPro" id="IPR010559">
    <property type="entry name" value="Sig_transdc_His_kin_internal"/>
</dbReference>
<dbReference type="Proteomes" id="UP000235916">
    <property type="component" value="Unassembled WGS sequence"/>
</dbReference>
<keyword evidence="1" id="KW-1133">Transmembrane helix</keyword>
<comment type="caution">
    <text evidence="3">The sequence shown here is derived from an EMBL/GenBank/DDBJ whole genome shotgun (WGS) entry which is preliminary data.</text>
</comment>
<reference evidence="3 4" key="1">
    <citation type="submission" date="2018-01" db="EMBL/GenBank/DDBJ databases">
        <title>Draft genome sequence of Paucibacter aquatile CR182 isolated from freshwater of the Nakdong River.</title>
        <authorList>
            <person name="Choi A."/>
            <person name="Chung E.J."/>
        </authorList>
    </citation>
    <scope>NUCLEOTIDE SEQUENCE [LARGE SCALE GENOMIC DNA]</scope>
    <source>
        <strain evidence="3 4">CR182</strain>
    </source>
</reference>
<dbReference type="EMBL" id="POSP01000003">
    <property type="protein sequence ID" value="PND38595.1"/>
    <property type="molecule type" value="Genomic_DNA"/>
</dbReference>
<proteinExistence type="predicted"/>
<feature type="transmembrane region" description="Helical" evidence="1">
    <location>
        <begin position="139"/>
        <end position="164"/>
    </location>
</feature>
<keyword evidence="1" id="KW-0812">Transmembrane</keyword>
<dbReference type="AlphaFoldDB" id="A0A2N8KYQ8"/>
<name>A0A2N8KYQ8_9BURK</name>
<dbReference type="InterPro" id="IPR050640">
    <property type="entry name" value="Bact_2-comp_sensor_kinase"/>
</dbReference>
<dbReference type="RefSeq" id="WP_102768513.1">
    <property type="nucleotide sequence ID" value="NZ_POSP01000003.1"/>
</dbReference>